<dbReference type="SUPFAM" id="SSF50993">
    <property type="entry name" value="Peptidase/esterase 'gauge' domain"/>
    <property type="match status" value="1"/>
</dbReference>
<dbReference type="AlphaFoldDB" id="A0A8H5DMF6"/>
<evidence type="ECO:0000313" key="2">
    <source>
        <dbReference type="Proteomes" id="UP000573603"/>
    </source>
</evidence>
<evidence type="ECO:0000313" key="1">
    <source>
        <dbReference type="EMBL" id="KAF5228948.1"/>
    </source>
</evidence>
<proteinExistence type="predicted"/>
<protein>
    <submittedName>
        <fullName evidence="1">Uncharacterized protein</fullName>
    </submittedName>
</protein>
<sequence length="324" mass="36679">MDSLFLDRRDQSRFGLLGRNIARQGSQGKNQGQLLFSIQGGGNFIFTNQLQHLGIIMYAQRSPRYQRPITFSPDGQFVGVCAYDFAAICHVGLGQLVVKFIPLKRMMGDSAGKVHGLSISADNRIVAVRFDESVNFWEITTPIPKLIRTYKATWSALSSFLFISPDEMIRIRQTHPHMVDLFDLATRDSIGTFLKSFVKQDPHDGPLQADLPLDQPLIRIRSGSPTPITRNAEQATPENVELWRGNNMALSYSSGTETRRWDAIDKSMKAFEVNVQALIYSPDREYILLQLERGDDFQVWDKTLNRKIAAYEQLAYMGVVPQTC</sequence>
<dbReference type="Proteomes" id="UP000573603">
    <property type="component" value="Unassembled WGS sequence"/>
</dbReference>
<dbReference type="Gene3D" id="2.130.10.10">
    <property type="entry name" value="YVTN repeat-like/Quinoprotein amine dehydrogenase"/>
    <property type="match status" value="1"/>
</dbReference>
<name>A0A8H5DMF6_9HYPO</name>
<keyword evidence="2" id="KW-1185">Reference proteome</keyword>
<organism evidence="1 2">
    <name type="scientific">Fusarium anthophilum</name>
    <dbReference type="NCBI Taxonomy" id="48485"/>
    <lineage>
        <taxon>Eukaryota</taxon>
        <taxon>Fungi</taxon>
        <taxon>Dikarya</taxon>
        <taxon>Ascomycota</taxon>
        <taxon>Pezizomycotina</taxon>
        <taxon>Sordariomycetes</taxon>
        <taxon>Hypocreomycetidae</taxon>
        <taxon>Hypocreales</taxon>
        <taxon>Nectriaceae</taxon>
        <taxon>Fusarium</taxon>
        <taxon>Fusarium fujikuroi species complex</taxon>
    </lineage>
</organism>
<accession>A0A8H5DMF6</accession>
<dbReference type="InterPro" id="IPR015943">
    <property type="entry name" value="WD40/YVTN_repeat-like_dom_sf"/>
</dbReference>
<reference evidence="1 2" key="1">
    <citation type="journal article" date="2020" name="BMC Genomics">
        <title>Correction to: Identification and distribution of gene clusters required for synthesis of sphingolipid metabolism inhibitors in diverse species of the filamentous fungus Fusarium.</title>
        <authorList>
            <person name="Kim H.S."/>
            <person name="Lohmar J.M."/>
            <person name="Busman M."/>
            <person name="Brown D.W."/>
            <person name="Naumann T.A."/>
            <person name="Divon H.H."/>
            <person name="Lysoe E."/>
            <person name="Uhlig S."/>
            <person name="Proctor R.H."/>
        </authorList>
    </citation>
    <scope>NUCLEOTIDE SEQUENCE [LARGE SCALE GENOMIC DNA]</scope>
    <source>
        <strain evidence="1 2">NRRL 25214</strain>
    </source>
</reference>
<dbReference type="EMBL" id="JABEVY010000615">
    <property type="protein sequence ID" value="KAF5228948.1"/>
    <property type="molecule type" value="Genomic_DNA"/>
</dbReference>
<gene>
    <name evidence="1" type="ORF">FANTH_14377</name>
</gene>
<comment type="caution">
    <text evidence="1">The sequence shown here is derived from an EMBL/GenBank/DDBJ whole genome shotgun (WGS) entry which is preliminary data.</text>
</comment>